<evidence type="ECO:0000256" key="2">
    <source>
        <dbReference type="ARBA" id="ARBA00007112"/>
    </source>
</evidence>
<feature type="compositionally biased region" description="Low complexity" evidence="8">
    <location>
        <begin position="945"/>
        <end position="964"/>
    </location>
</feature>
<feature type="region of interest" description="Disordered" evidence="8">
    <location>
        <begin position="625"/>
        <end position="657"/>
    </location>
</feature>
<dbReference type="PANTHER" id="PTHR15439:SF0">
    <property type="entry name" value="CELL DIVISION CYCLE AND APOPTOSIS REGULATOR PROTEIN 1-RELATED"/>
    <property type="match status" value="1"/>
</dbReference>
<feature type="compositionally biased region" description="Low complexity" evidence="8">
    <location>
        <begin position="1026"/>
        <end position="1037"/>
    </location>
</feature>
<evidence type="ECO:0000256" key="5">
    <source>
        <dbReference type="ARBA" id="ARBA00023016"/>
    </source>
</evidence>
<evidence type="ECO:0000256" key="4">
    <source>
        <dbReference type="ARBA" id="ARBA00022490"/>
    </source>
</evidence>
<feature type="compositionally biased region" description="Basic residues" evidence="8">
    <location>
        <begin position="276"/>
        <end position="286"/>
    </location>
</feature>
<feature type="compositionally biased region" description="Basic and acidic residues" evidence="8">
    <location>
        <begin position="625"/>
        <end position="636"/>
    </location>
</feature>
<accession>A0A427YAK9</accession>
<feature type="compositionally biased region" description="Low complexity" evidence="8">
    <location>
        <begin position="1249"/>
        <end position="1261"/>
    </location>
</feature>
<reference evidence="9 10" key="1">
    <citation type="submission" date="2018-11" db="EMBL/GenBank/DDBJ databases">
        <title>Genome sequence of Apiotrichum porosum DSM 27194.</title>
        <authorList>
            <person name="Aliyu H."/>
            <person name="Gorte O."/>
            <person name="Ochsenreither K."/>
        </authorList>
    </citation>
    <scope>NUCLEOTIDE SEQUENCE [LARGE SCALE GENOMIC DNA]</scope>
    <source>
        <strain evidence="9 10">DSM 27194</strain>
    </source>
</reference>
<evidence type="ECO:0000256" key="1">
    <source>
        <dbReference type="ARBA" id="ARBA00004496"/>
    </source>
</evidence>
<keyword evidence="4 7" id="KW-0963">Cytoplasm</keyword>
<evidence type="ECO:0000256" key="8">
    <source>
        <dbReference type="SAM" id="MobiDB-lite"/>
    </source>
</evidence>
<feature type="compositionally biased region" description="Polar residues" evidence="8">
    <location>
        <begin position="922"/>
        <end position="931"/>
    </location>
</feature>
<feature type="compositionally biased region" description="Acidic residues" evidence="8">
    <location>
        <begin position="637"/>
        <end position="649"/>
    </location>
</feature>
<protein>
    <recommendedName>
        <fullName evidence="3 7">Stress response protein NST1</fullName>
    </recommendedName>
</protein>
<dbReference type="GO" id="GO:0005737">
    <property type="term" value="C:cytoplasm"/>
    <property type="evidence" value="ECO:0007669"/>
    <property type="project" value="UniProtKB-SubCell"/>
</dbReference>
<feature type="compositionally biased region" description="Gly residues" evidence="8">
    <location>
        <begin position="1234"/>
        <end position="1248"/>
    </location>
</feature>
<feature type="compositionally biased region" description="Low complexity" evidence="8">
    <location>
        <begin position="350"/>
        <end position="359"/>
    </location>
</feature>
<dbReference type="STRING" id="105984.A0A427YAK9"/>
<dbReference type="PANTHER" id="PTHR15439">
    <property type="entry name" value="RETINOBLASTOMA-BINDING PROTEIN 6"/>
    <property type="match status" value="1"/>
</dbReference>
<feature type="compositionally biased region" description="Basic and acidic residues" evidence="8">
    <location>
        <begin position="690"/>
        <end position="714"/>
    </location>
</feature>
<feature type="region of interest" description="Disordered" evidence="8">
    <location>
        <begin position="1162"/>
        <end position="1191"/>
    </location>
</feature>
<keyword evidence="10" id="KW-1185">Reference proteome</keyword>
<dbReference type="GeneID" id="39585262"/>
<dbReference type="Proteomes" id="UP000279236">
    <property type="component" value="Unassembled WGS sequence"/>
</dbReference>
<dbReference type="InterPro" id="IPR033489">
    <property type="entry name" value="RBBP6"/>
</dbReference>
<feature type="compositionally biased region" description="Polar residues" evidence="8">
    <location>
        <begin position="1"/>
        <end position="14"/>
    </location>
</feature>
<evidence type="ECO:0000313" key="9">
    <source>
        <dbReference type="EMBL" id="RSH88189.1"/>
    </source>
</evidence>
<sequence length="1281" mass="137924">MSSQLPATAQSTGISKSAAKKRSKKAAKALAASKETSGSVHSGEDPGSVQPVPSASLDASSYSYPPGSYPDPGYDGAYYDEADLPPTGSGVTAGAPSDQFSFGSYAFVGDRGTIVPQANGSPFGGLSPSINITHEDLLETANELWKRMGETAYGDDDPYWSSLPTHVRQFIREAIPFNGLSNTNNDPQATQKDLYAMAQRIVHAASQGMGLQGVGSNLLSQVNGRAHLQASIAEDLGFHRHPDSLDRGGDDDYEDEDDFDEEPDAAYSQPNGDAPKKKKNKKKKKAAAAVEPPPAALPPPAVKQPPRQPVPPQPPLQQPALNPPPPPATPAPTQSTPTSRAAGKQPMTHAPAPAANNPPTRSVRAAGKAPMSAAQHTHHNHTHPPPAKPAGTKGKATAAAPPAKIWTTASAEERENITQFWLALTEAERRDLLQVEKDAVLRRMKEQQRHSCACAVCGRKKVNIEKELDQLYEQYYDDLERYTQHQRAAVSNLDCPPPLGAGPFPGSVELDSSGQLLKLDHLAPNPAQHPSLDESDDYEEDEEYDEEEELDDDEVGSEEAEVDYPARSKAASKTLAPKPEGGDDFYGFGSNLATIKGIITVADDMLKNDGAKFLEMMEQLAVKRDAREGLNVRELQEETDEDDDDDESVSESQRMEDGRRMFAIFAARMFEQRVLQSYRERVAKEREEQLLRELEMEEDTKRAREEKKAKEAQRKKDKKKAQKQRQDEERAAREAALAEEQRQAKLKAEEQERERHKRQEEERQRREAAKRAAQEEATRRETERRKRQEEERAREEEAARKKREREEKIRKEREAREREAKDKERREREEKERVAKERADKERAAKEARDKVERERVAKLEEERLEKQRRDEAARRERDAEQQKKLLAAQHAAREKAAAVAADKAAAAALAAVRPPPPGSVARSTKATPSAGSSSRNGPTPPGSTPSLISSPPTPSSVRPSPIVRGGGPPKTPQPFYNQPVPAMSGFNARPTAPGGFVQGYGARPPFQAQSPVFTAPQTNGQGMMSSSLSASPSALSRGGFGGGLDPTFDFDASRGPPGLGFPSKVGGTSRGASTDDPFRAPGAPPAAIGQRVPSQPASLYGDPEADPFVIGRMDTSADPIAPPPGPIGSRPTFDQSPEQVLGSAALGAADDEIVQPAARRVPPGPAAPGWKIPSAPGAGRWSAAPPNIWGNSTPWSRGTFGAPGAGTGAPPVDFRPDNTLPPLGGVPVPPIGAPGGVGRGVGTGGAGTSAPGSASFGAPGFNAYGAPQNLFGPPQPHNHH</sequence>
<feature type="compositionally biased region" description="Low complexity" evidence="8">
    <location>
        <begin position="331"/>
        <end position="342"/>
    </location>
</feature>
<dbReference type="Pfam" id="PF13945">
    <property type="entry name" value="NST1"/>
    <property type="match status" value="1"/>
</dbReference>
<feature type="compositionally biased region" description="Low complexity" evidence="8">
    <location>
        <begin position="389"/>
        <end position="401"/>
    </location>
</feature>
<feature type="compositionally biased region" description="Acidic residues" evidence="8">
    <location>
        <begin position="251"/>
        <end position="264"/>
    </location>
</feature>
<dbReference type="OrthoDB" id="21629at2759"/>
<feature type="compositionally biased region" description="Pro residues" evidence="8">
    <location>
        <begin position="291"/>
        <end position="330"/>
    </location>
</feature>
<feature type="compositionally biased region" description="Low complexity" evidence="8">
    <location>
        <begin position="898"/>
        <end position="912"/>
    </location>
</feature>
<evidence type="ECO:0000256" key="6">
    <source>
        <dbReference type="ARBA" id="ARBA00023054"/>
    </source>
</evidence>
<feature type="compositionally biased region" description="Polar residues" evidence="8">
    <location>
        <begin position="1008"/>
        <end position="1025"/>
    </location>
</feature>
<dbReference type="EMBL" id="RSCE01000001">
    <property type="protein sequence ID" value="RSH88189.1"/>
    <property type="molecule type" value="Genomic_DNA"/>
</dbReference>
<dbReference type="GO" id="GO:0005634">
    <property type="term" value="C:nucleus"/>
    <property type="evidence" value="ECO:0007669"/>
    <property type="project" value="TreeGrafter"/>
</dbReference>
<dbReference type="RefSeq" id="XP_028480397.1">
    <property type="nucleotide sequence ID" value="XM_028616540.1"/>
</dbReference>
<feature type="compositionally biased region" description="Basic and acidic residues" evidence="8">
    <location>
        <begin position="239"/>
        <end position="250"/>
    </location>
</feature>
<feature type="region of interest" description="Disordered" evidence="8">
    <location>
        <begin position="690"/>
        <end position="1078"/>
    </location>
</feature>
<organism evidence="9 10">
    <name type="scientific">Apiotrichum porosum</name>
    <dbReference type="NCBI Taxonomy" id="105984"/>
    <lineage>
        <taxon>Eukaryota</taxon>
        <taxon>Fungi</taxon>
        <taxon>Dikarya</taxon>
        <taxon>Basidiomycota</taxon>
        <taxon>Agaricomycotina</taxon>
        <taxon>Tremellomycetes</taxon>
        <taxon>Trichosporonales</taxon>
        <taxon>Trichosporonaceae</taxon>
        <taxon>Apiotrichum</taxon>
    </lineage>
</organism>
<evidence type="ECO:0000256" key="7">
    <source>
        <dbReference type="RuleBase" id="RU049441"/>
    </source>
</evidence>
<feature type="compositionally biased region" description="Basic and acidic residues" evidence="8">
    <location>
        <begin position="724"/>
        <end position="733"/>
    </location>
</feature>
<comment type="similarity">
    <text evidence="2 7">Belongs to the NST1 family.</text>
</comment>
<evidence type="ECO:0000256" key="3">
    <source>
        <dbReference type="ARBA" id="ARBA00020733"/>
    </source>
</evidence>
<comment type="subcellular location">
    <subcellularLocation>
        <location evidence="1 7">Cytoplasm</location>
    </subcellularLocation>
</comment>
<feature type="region of interest" description="Disordered" evidence="8">
    <location>
        <begin position="239"/>
        <end position="401"/>
    </location>
</feature>
<comment type="caution">
    <text evidence="9">The sequence shown here is derived from an EMBL/GenBank/DDBJ whole genome shotgun (WGS) entry which is preliminary data.</text>
</comment>
<keyword evidence="5 7" id="KW-0346">Stress response</keyword>
<name>A0A427YAK9_9TREE</name>
<dbReference type="GO" id="GO:0006397">
    <property type="term" value="P:mRNA processing"/>
    <property type="evidence" value="ECO:0007669"/>
    <property type="project" value="InterPro"/>
</dbReference>
<feature type="region of interest" description="Disordered" evidence="8">
    <location>
        <begin position="1223"/>
        <end position="1281"/>
    </location>
</feature>
<evidence type="ECO:0000313" key="10">
    <source>
        <dbReference type="Proteomes" id="UP000279236"/>
    </source>
</evidence>
<gene>
    <name evidence="9" type="ORF">EHS24_000719</name>
</gene>
<feature type="compositionally biased region" description="Basic and acidic residues" evidence="8">
    <location>
        <begin position="739"/>
        <end position="884"/>
    </location>
</feature>
<dbReference type="GO" id="GO:0006511">
    <property type="term" value="P:ubiquitin-dependent protein catabolic process"/>
    <property type="evidence" value="ECO:0007669"/>
    <property type="project" value="TreeGrafter"/>
</dbReference>
<feature type="compositionally biased region" description="Basic residues" evidence="8">
    <location>
        <begin position="18"/>
        <end position="27"/>
    </location>
</feature>
<feature type="region of interest" description="Disordered" evidence="8">
    <location>
        <begin position="522"/>
        <end position="581"/>
    </location>
</feature>
<comment type="function">
    <text evidence="7">May act as a negative regulator of salt tolerance.</text>
</comment>
<feature type="region of interest" description="Disordered" evidence="8">
    <location>
        <begin position="1"/>
        <end position="66"/>
    </location>
</feature>
<dbReference type="InterPro" id="IPR025279">
    <property type="entry name" value="NST1"/>
</dbReference>
<feature type="compositionally biased region" description="Acidic residues" evidence="8">
    <location>
        <begin position="533"/>
        <end position="562"/>
    </location>
</feature>
<dbReference type="GO" id="GO:0061630">
    <property type="term" value="F:ubiquitin protein ligase activity"/>
    <property type="evidence" value="ECO:0007669"/>
    <property type="project" value="InterPro"/>
</dbReference>
<proteinExistence type="inferred from homology"/>
<keyword evidence="6 7" id="KW-0175">Coiled coil</keyword>
<dbReference type="GO" id="GO:0016567">
    <property type="term" value="P:protein ubiquitination"/>
    <property type="evidence" value="ECO:0007669"/>
    <property type="project" value="InterPro"/>
</dbReference>